<dbReference type="GO" id="GO:0035336">
    <property type="term" value="P:long-chain fatty-acyl-CoA metabolic process"/>
    <property type="evidence" value="ECO:0007669"/>
    <property type="project" value="TreeGrafter"/>
</dbReference>
<gene>
    <name evidence="7" type="ORF">Cfor_05960</name>
</gene>
<dbReference type="SUPFAM" id="SSF51735">
    <property type="entry name" value="NAD(P)-binding Rossmann-fold domains"/>
    <property type="match status" value="1"/>
</dbReference>
<dbReference type="AlphaFoldDB" id="A0A6L2PUR7"/>
<dbReference type="EC" id="1.2.1.84" evidence="4"/>
<dbReference type="EMBL" id="BLKM01012412">
    <property type="protein sequence ID" value="GFG36353.1"/>
    <property type="molecule type" value="Genomic_DNA"/>
</dbReference>
<dbReference type="Pfam" id="PF07993">
    <property type="entry name" value="NAD_binding_4"/>
    <property type="match status" value="1"/>
</dbReference>
<protein>
    <recommendedName>
        <fullName evidence="4">Fatty acyl-CoA reductase</fullName>
        <ecNumber evidence="4">1.2.1.84</ecNumber>
    </recommendedName>
</protein>
<dbReference type="OrthoDB" id="429813at2759"/>
<evidence type="ECO:0000259" key="5">
    <source>
        <dbReference type="Pfam" id="PF03015"/>
    </source>
</evidence>
<dbReference type="InterPro" id="IPR033640">
    <property type="entry name" value="FAR_C"/>
</dbReference>
<dbReference type="GO" id="GO:0080019">
    <property type="term" value="F:alcohol-forming very long-chain fatty acyl-CoA reductase activity"/>
    <property type="evidence" value="ECO:0007669"/>
    <property type="project" value="InterPro"/>
</dbReference>
<evidence type="ECO:0000256" key="1">
    <source>
        <dbReference type="ARBA" id="ARBA00005928"/>
    </source>
</evidence>
<dbReference type="PANTHER" id="PTHR11011:SF116">
    <property type="entry name" value="FATTY ACYL-COA REDUCTASE CG5065-RELATED"/>
    <property type="match status" value="1"/>
</dbReference>
<evidence type="ECO:0000313" key="8">
    <source>
        <dbReference type="Proteomes" id="UP000502823"/>
    </source>
</evidence>
<dbReference type="CDD" id="cd05236">
    <property type="entry name" value="FAR-N_SDR_e"/>
    <property type="match status" value="1"/>
</dbReference>
<organism evidence="7 8">
    <name type="scientific">Coptotermes formosanus</name>
    <name type="common">Formosan subterranean termite</name>
    <dbReference type="NCBI Taxonomy" id="36987"/>
    <lineage>
        <taxon>Eukaryota</taxon>
        <taxon>Metazoa</taxon>
        <taxon>Ecdysozoa</taxon>
        <taxon>Arthropoda</taxon>
        <taxon>Hexapoda</taxon>
        <taxon>Insecta</taxon>
        <taxon>Pterygota</taxon>
        <taxon>Neoptera</taxon>
        <taxon>Polyneoptera</taxon>
        <taxon>Dictyoptera</taxon>
        <taxon>Blattodea</taxon>
        <taxon>Blattoidea</taxon>
        <taxon>Termitoidae</taxon>
        <taxon>Rhinotermitidae</taxon>
        <taxon>Coptotermes</taxon>
    </lineage>
</organism>
<keyword evidence="2 4" id="KW-0444">Lipid biosynthesis</keyword>
<dbReference type="InParanoid" id="A0A6L2PUR7"/>
<dbReference type="InterPro" id="IPR036291">
    <property type="entry name" value="NAD(P)-bd_dom_sf"/>
</dbReference>
<keyword evidence="3 4" id="KW-0443">Lipid metabolism</keyword>
<evidence type="ECO:0000256" key="2">
    <source>
        <dbReference type="ARBA" id="ARBA00022516"/>
    </source>
</evidence>
<evidence type="ECO:0000313" key="7">
    <source>
        <dbReference type="EMBL" id="GFG36353.1"/>
    </source>
</evidence>
<keyword evidence="8" id="KW-1185">Reference proteome</keyword>
<reference evidence="8" key="1">
    <citation type="submission" date="2020-01" db="EMBL/GenBank/DDBJ databases">
        <title>Draft genome sequence of the Termite Coptotermes fromosanus.</title>
        <authorList>
            <person name="Itakura S."/>
            <person name="Yosikawa Y."/>
            <person name="Umezawa K."/>
        </authorList>
    </citation>
    <scope>NUCLEOTIDE SEQUENCE [LARGE SCALE GENOMIC DNA]</scope>
</reference>
<sequence length="477" mass="54620">MTSTLQKFYEGRVVLVTGGSGFLGRVLLLKLLKSCPNIKGIIVFLRKKHGQSCQERLFQILSSSEFSAVPKESLVKVSPIEADIEKEGLGLSSKDREFLLTSRISVVFHIAASVTLHEPLNVAIKINTLPVLEVTRLCEEMAQIEVIRPNHKSKHFPTLSKYQQFMEDCVSAYSQCPNSEIKEEVYPMPVDNGQIFDGKMLDEEIAMKVWKNGQWPNTYTLSKALAEEMIQKISGRLSVAIFRPSMVINAWKEPNPGWINNIQTVTRILRGVYLGRTRVGRFNDGKVADLVPVDMCVNAMIAIAWETATSNHRGQTKVYNFVSGAQNPITWKEYWSICVQKIIENPTAHAQWYLFYVTITLWPVYFSLWLCLELIPAFLIQGLQYCTFGPKRAVKDAFESLQYTKFVNYFGVNGWMHQDKNVRSLLSKLTPEDRDIFSFDIKQINWNKYLENCVMGVRIYILKDDLSTVPQARKRYK</sequence>
<keyword evidence="4" id="KW-0521">NADP</keyword>
<evidence type="ECO:0000259" key="6">
    <source>
        <dbReference type="Pfam" id="PF07993"/>
    </source>
</evidence>
<accession>A0A6L2PUR7</accession>
<evidence type="ECO:0000256" key="3">
    <source>
        <dbReference type="ARBA" id="ARBA00023098"/>
    </source>
</evidence>
<feature type="non-terminal residue" evidence="7">
    <location>
        <position position="477"/>
    </location>
</feature>
<dbReference type="Pfam" id="PF03015">
    <property type="entry name" value="Sterile"/>
    <property type="match status" value="1"/>
</dbReference>
<proteinExistence type="inferred from homology"/>
<feature type="domain" description="Thioester reductase (TE)" evidence="6">
    <location>
        <begin position="16"/>
        <end position="300"/>
    </location>
</feature>
<comment type="function">
    <text evidence="4">Catalyzes the reduction of fatty acyl-CoA to fatty alcohols.</text>
</comment>
<dbReference type="GO" id="GO:0005777">
    <property type="term" value="C:peroxisome"/>
    <property type="evidence" value="ECO:0007669"/>
    <property type="project" value="TreeGrafter"/>
</dbReference>
<keyword evidence="4" id="KW-0560">Oxidoreductase</keyword>
<dbReference type="GO" id="GO:0102965">
    <property type="term" value="F:alcohol-forming long-chain fatty acyl-CoA reductase activity"/>
    <property type="evidence" value="ECO:0007669"/>
    <property type="project" value="UniProtKB-EC"/>
</dbReference>
<dbReference type="CDD" id="cd09071">
    <property type="entry name" value="FAR_C"/>
    <property type="match status" value="1"/>
</dbReference>
<dbReference type="PANTHER" id="PTHR11011">
    <property type="entry name" value="MALE STERILITY PROTEIN 2-RELATED"/>
    <property type="match status" value="1"/>
</dbReference>
<dbReference type="InterPro" id="IPR026055">
    <property type="entry name" value="FAR"/>
</dbReference>
<dbReference type="InterPro" id="IPR013120">
    <property type="entry name" value="FAR_NAD-bd"/>
</dbReference>
<evidence type="ECO:0000256" key="4">
    <source>
        <dbReference type="RuleBase" id="RU363097"/>
    </source>
</evidence>
<name>A0A6L2PUR7_COPFO</name>
<comment type="catalytic activity">
    <reaction evidence="4">
        <text>a long-chain fatty acyl-CoA + 2 NADPH + 2 H(+) = a long-chain primary fatty alcohol + 2 NADP(+) + CoA</text>
        <dbReference type="Rhea" id="RHEA:52716"/>
        <dbReference type="ChEBI" id="CHEBI:15378"/>
        <dbReference type="ChEBI" id="CHEBI:57287"/>
        <dbReference type="ChEBI" id="CHEBI:57783"/>
        <dbReference type="ChEBI" id="CHEBI:58349"/>
        <dbReference type="ChEBI" id="CHEBI:77396"/>
        <dbReference type="ChEBI" id="CHEBI:83139"/>
        <dbReference type="EC" id="1.2.1.84"/>
    </reaction>
</comment>
<feature type="domain" description="Fatty acyl-CoA reductase C-terminal" evidence="5">
    <location>
        <begin position="373"/>
        <end position="464"/>
    </location>
</feature>
<comment type="caution">
    <text evidence="7">The sequence shown here is derived from an EMBL/GenBank/DDBJ whole genome shotgun (WGS) entry which is preliminary data.</text>
</comment>
<comment type="similarity">
    <text evidence="1 4">Belongs to the fatty acyl-CoA reductase family.</text>
</comment>
<dbReference type="Proteomes" id="UP000502823">
    <property type="component" value="Unassembled WGS sequence"/>
</dbReference>
<dbReference type="Gene3D" id="3.40.50.720">
    <property type="entry name" value="NAD(P)-binding Rossmann-like Domain"/>
    <property type="match status" value="1"/>
</dbReference>